<dbReference type="InterPro" id="IPR004158">
    <property type="entry name" value="DUF247_pln"/>
</dbReference>
<keyword evidence="2" id="KW-0472">Membrane</keyword>
<gene>
    <name evidence="3" type="ORF">L1049_004744</name>
</gene>
<dbReference type="EMBL" id="JBBPBK010000007">
    <property type="protein sequence ID" value="KAK9281838.1"/>
    <property type="molecule type" value="Genomic_DNA"/>
</dbReference>
<dbReference type="Pfam" id="PF03140">
    <property type="entry name" value="DUF247"/>
    <property type="match status" value="1"/>
</dbReference>
<sequence length="509" mass="57669">MEDQAVVIDMPDKEEKMIKTHQTKGTRSVEPNVASSSQTKEKFKAQEAGASRENGGGGGGGSGVAGAMESQQEEEQEQDDEAFKHSLALIERRLRGSQHGEGEGGWSPSSCIFLFPLNLSSFQKEFEPEIVSIGPHHRGETHLLSFEKHKWSFLEKFLSRSRARGKDLGVYLQEMMDCEKRARECYSEIVPLSSHDFVEMMLLDGCFVVELLRHLGKSEEVIDEGDPIFTKPWLIPLLIKDLLKLENQLPYFVLETLFVWSKAKEDVAKHDLRILAFKVFDLVHPLPLEAIDWFQNLEGKHLLDLFHLSHRQLINVKSIGKQDMYRPSAQSMPSVTQLKLSGIKFKPGAADTFLDINFRRGVLEIPAITMNDFTRSMLVNCVALEQRRGDRVKYFTDYVGFMSCLISQTRDVTFLCSDGIITNFSQNDQSVASLFNALGSSDLMNVRDSYLSKHIKEVEAYYSSNWATMMRNYFSSPWSFIAVFSAAFAIALTMVQTIMSVLSYKKQFG</sequence>
<comment type="caution">
    <text evidence="3">The sequence shown here is derived from an EMBL/GenBank/DDBJ whole genome shotgun (WGS) entry which is preliminary data.</text>
</comment>
<accession>A0AAP0RPH9</accession>
<evidence type="ECO:0000256" key="1">
    <source>
        <dbReference type="SAM" id="MobiDB-lite"/>
    </source>
</evidence>
<proteinExistence type="predicted"/>
<feature type="compositionally biased region" description="Gly residues" evidence="1">
    <location>
        <begin position="54"/>
        <end position="64"/>
    </location>
</feature>
<evidence type="ECO:0000313" key="4">
    <source>
        <dbReference type="Proteomes" id="UP001415857"/>
    </source>
</evidence>
<dbReference type="PANTHER" id="PTHR31170:SF25">
    <property type="entry name" value="BNAA09G04570D PROTEIN"/>
    <property type="match status" value="1"/>
</dbReference>
<feature type="transmembrane region" description="Helical" evidence="2">
    <location>
        <begin position="478"/>
        <end position="504"/>
    </location>
</feature>
<keyword evidence="2" id="KW-0812">Transmembrane</keyword>
<dbReference type="Proteomes" id="UP001415857">
    <property type="component" value="Unassembled WGS sequence"/>
</dbReference>
<name>A0AAP0RPH9_LIQFO</name>
<evidence type="ECO:0000256" key="2">
    <source>
        <dbReference type="SAM" id="Phobius"/>
    </source>
</evidence>
<dbReference type="AlphaFoldDB" id="A0AAP0RPH9"/>
<feature type="compositionally biased region" description="Acidic residues" evidence="1">
    <location>
        <begin position="71"/>
        <end position="80"/>
    </location>
</feature>
<reference evidence="3 4" key="1">
    <citation type="journal article" date="2024" name="Plant J.">
        <title>Genome sequences and population genomics reveal climatic adaptation and genomic divergence between two closely related sweetgum species.</title>
        <authorList>
            <person name="Xu W.Q."/>
            <person name="Ren C.Q."/>
            <person name="Zhang X.Y."/>
            <person name="Comes H.P."/>
            <person name="Liu X.H."/>
            <person name="Li Y.G."/>
            <person name="Kettle C.J."/>
            <person name="Jalonen R."/>
            <person name="Gaisberger H."/>
            <person name="Ma Y.Z."/>
            <person name="Qiu Y.X."/>
        </authorList>
    </citation>
    <scope>NUCLEOTIDE SEQUENCE [LARGE SCALE GENOMIC DNA]</scope>
    <source>
        <strain evidence="3">Hangzhou</strain>
    </source>
</reference>
<keyword evidence="4" id="KW-1185">Reference proteome</keyword>
<protein>
    <submittedName>
        <fullName evidence="3">Uncharacterized protein</fullName>
    </submittedName>
</protein>
<evidence type="ECO:0000313" key="3">
    <source>
        <dbReference type="EMBL" id="KAK9281838.1"/>
    </source>
</evidence>
<feature type="region of interest" description="Disordered" evidence="1">
    <location>
        <begin position="1"/>
        <end position="81"/>
    </location>
</feature>
<organism evidence="3 4">
    <name type="scientific">Liquidambar formosana</name>
    <name type="common">Formosan gum</name>
    <dbReference type="NCBI Taxonomy" id="63359"/>
    <lineage>
        <taxon>Eukaryota</taxon>
        <taxon>Viridiplantae</taxon>
        <taxon>Streptophyta</taxon>
        <taxon>Embryophyta</taxon>
        <taxon>Tracheophyta</taxon>
        <taxon>Spermatophyta</taxon>
        <taxon>Magnoliopsida</taxon>
        <taxon>eudicotyledons</taxon>
        <taxon>Gunneridae</taxon>
        <taxon>Pentapetalae</taxon>
        <taxon>Saxifragales</taxon>
        <taxon>Altingiaceae</taxon>
        <taxon>Liquidambar</taxon>
    </lineage>
</organism>
<keyword evidence="2" id="KW-1133">Transmembrane helix</keyword>
<dbReference type="PANTHER" id="PTHR31170">
    <property type="entry name" value="BNAC04G53230D PROTEIN"/>
    <property type="match status" value="1"/>
</dbReference>